<comment type="caution">
    <text evidence="2">The sequence shown here is derived from an EMBL/GenBank/DDBJ whole genome shotgun (WGS) entry which is preliminary data.</text>
</comment>
<keyword evidence="2" id="KW-0326">Glycosidase</keyword>
<dbReference type="EMBL" id="SOZD01000003">
    <property type="protein sequence ID" value="TFF22883.1"/>
    <property type="molecule type" value="Genomic_DNA"/>
</dbReference>
<dbReference type="OrthoDB" id="997641at2"/>
<dbReference type="GO" id="GO:0008782">
    <property type="term" value="F:adenosylhomocysteine nucleosidase activity"/>
    <property type="evidence" value="ECO:0007669"/>
    <property type="project" value="UniProtKB-EC"/>
</dbReference>
<evidence type="ECO:0000313" key="2">
    <source>
        <dbReference type="EMBL" id="TFF22883.1"/>
    </source>
</evidence>
<dbReference type="RefSeq" id="WP_134761984.1">
    <property type="nucleotide sequence ID" value="NZ_SOZD01000003.1"/>
</dbReference>
<keyword evidence="2" id="KW-0378">Hydrolase</keyword>
<dbReference type="Gene3D" id="3.40.50.1580">
    <property type="entry name" value="Nucleoside phosphorylase domain"/>
    <property type="match status" value="1"/>
</dbReference>
<keyword evidence="3" id="KW-1185">Reference proteome</keyword>
<dbReference type="EC" id="3.2.2.9" evidence="2"/>
<dbReference type="AlphaFoldDB" id="A0A4Y8RL65"/>
<dbReference type="NCBIfam" id="TIGR01705">
    <property type="entry name" value="MTA_SAH-nuc-hyp"/>
    <property type="match status" value="1"/>
</dbReference>
<organism evidence="2 3">
    <name type="scientific">Jiella endophytica</name>
    <dbReference type="NCBI Taxonomy" id="2558362"/>
    <lineage>
        <taxon>Bacteria</taxon>
        <taxon>Pseudomonadati</taxon>
        <taxon>Pseudomonadota</taxon>
        <taxon>Alphaproteobacteria</taxon>
        <taxon>Hyphomicrobiales</taxon>
        <taxon>Aurantimonadaceae</taxon>
        <taxon>Jiella</taxon>
    </lineage>
</organism>
<dbReference type="SUPFAM" id="SSF53167">
    <property type="entry name" value="Purine and uridine phosphorylases"/>
    <property type="match status" value="1"/>
</dbReference>
<dbReference type="InterPro" id="IPR000845">
    <property type="entry name" value="Nucleoside_phosphorylase_d"/>
</dbReference>
<dbReference type="InterPro" id="IPR035994">
    <property type="entry name" value="Nucleoside_phosphorylase_sf"/>
</dbReference>
<gene>
    <name evidence="2" type="ORF">E3C22_10510</name>
</gene>
<name>A0A4Y8RL65_9HYPH</name>
<protein>
    <submittedName>
        <fullName evidence="2">5'-methylthioadenosine/S-adenosylhomocysteine nucleosidase</fullName>
        <ecNumber evidence="2">3.2.2.9</ecNumber>
    </submittedName>
</protein>
<feature type="domain" description="Nucleoside phosphorylase" evidence="1">
    <location>
        <begin position="138"/>
        <end position="196"/>
    </location>
</feature>
<dbReference type="Proteomes" id="UP000298179">
    <property type="component" value="Unassembled WGS sequence"/>
</dbReference>
<dbReference type="InterPro" id="IPR010050">
    <property type="entry name" value="MTA_SAH_nuc_hyp"/>
</dbReference>
<sequence length="215" mass="22622">MDHAIESLGGRRILFVMAAHAEYGDGLKARIRPLMTGVGPIEAALHTGVALGELKAAGALPDLVVSLGSAGSRTLEQGEVYQVASVSWRDIDASPLGFVKGVTPFLDHPVETPLPAPIDGVPAARLSTGSDIVTGLAYDAIDADMVDMETFAVLRACQRFGLPLIGLRGISDGAADLHHYDDWTTLLHVVDERLAAAIDGLEAAMSAGLFEAERR</sequence>
<evidence type="ECO:0000259" key="1">
    <source>
        <dbReference type="Pfam" id="PF01048"/>
    </source>
</evidence>
<dbReference type="Pfam" id="PF01048">
    <property type="entry name" value="PNP_UDP_1"/>
    <property type="match status" value="1"/>
</dbReference>
<reference evidence="2 3" key="1">
    <citation type="submission" date="2019-03" db="EMBL/GenBank/DDBJ databases">
        <title>Jiella endophytica sp. nov., a novel endophytic bacterium isolated from root of Ficus microcarpa Linn. f.</title>
        <authorList>
            <person name="Tuo L."/>
        </authorList>
    </citation>
    <scope>NUCLEOTIDE SEQUENCE [LARGE SCALE GENOMIC DNA]</scope>
    <source>
        <strain evidence="2 3">CBS5Q-3</strain>
    </source>
</reference>
<dbReference type="GO" id="GO:0009116">
    <property type="term" value="P:nucleoside metabolic process"/>
    <property type="evidence" value="ECO:0007669"/>
    <property type="project" value="InterPro"/>
</dbReference>
<proteinExistence type="predicted"/>
<evidence type="ECO:0000313" key="3">
    <source>
        <dbReference type="Proteomes" id="UP000298179"/>
    </source>
</evidence>
<accession>A0A4Y8RL65</accession>